<dbReference type="STRING" id="847.BRW83_1058"/>
<dbReference type="OrthoDB" id="5650401at2"/>
<evidence type="ECO:0008006" key="3">
    <source>
        <dbReference type="Google" id="ProtNLM"/>
    </source>
</evidence>
<proteinExistence type="predicted"/>
<dbReference type="Proteomes" id="UP000005089">
    <property type="component" value="Unassembled WGS sequence"/>
</dbReference>
<evidence type="ECO:0000313" key="1">
    <source>
        <dbReference type="EMBL" id="EEO30055.1"/>
    </source>
</evidence>
<dbReference type="GeneID" id="77134946"/>
<protein>
    <recommendedName>
        <fullName evidence="3">Uracil-DNA glycosylase</fullName>
    </recommendedName>
</protein>
<gene>
    <name evidence="1" type="ORF">OFBG_01083</name>
</gene>
<dbReference type="RefSeq" id="WP_005880919.1">
    <property type="nucleotide sequence ID" value="NZ_CP019430.1"/>
</dbReference>
<dbReference type="InterPro" id="IPR002043">
    <property type="entry name" value="UDG_fam1"/>
</dbReference>
<dbReference type="Gene3D" id="3.40.470.10">
    <property type="entry name" value="Uracil-DNA glycosylase-like domain"/>
    <property type="match status" value="1"/>
</dbReference>
<dbReference type="PANTHER" id="PTHR11264">
    <property type="entry name" value="URACIL-DNA GLYCOSYLASE"/>
    <property type="match status" value="1"/>
</dbReference>
<reference evidence="1 2" key="1">
    <citation type="submission" date="2009-02" db="EMBL/GenBank/DDBJ databases">
        <title>The Genome Sequence of Oxalobacter formigenes OXCC13.</title>
        <authorList>
            <consortium name="The Broad Institute Genome Sequencing Platform"/>
            <person name="Ward D."/>
            <person name="Young S.K."/>
            <person name="Kodira C.D."/>
            <person name="Zeng Q."/>
            <person name="Koehrsen M."/>
            <person name="Alvarado L."/>
            <person name="Berlin A."/>
            <person name="Borenstein D."/>
            <person name="Chen Z."/>
            <person name="Engels R."/>
            <person name="Freedman E."/>
            <person name="Gellesch M."/>
            <person name="Goldberg J."/>
            <person name="Griggs A."/>
            <person name="Gujja S."/>
            <person name="Heiman D."/>
            <person name="Hepburn T."/>
            <person name="Howarth C."/>
            <person name="Jen D."/>
            <person name="Larson L."/>
            <person name="Lewis B."/>
            <person name="Mehta T."/>
            <person name="Park D."/>
            <person name="Pearson M."/>
            <person name="Roberts A."/>
            <person name="Saif S."/>
            <person name="Shea T."/>
            <person name="Shenoy N."/>
            <person name="Sisk P."/>
            <person name="Stolte C."/>
            <person name="Sykes S."/>
            <person name="Walk T."/>
            <person name="White J."/>
            <person name="Yandava C."/>
            <person name="Allison M.J."/>
            <person name="Lander E."/>
            <person name="Nusbaum C."/>
            <person name="Galagan J."/>
            <person name="Birren B."/>
        </authorList>
    </citation>
    <scope>NUCLEOTIDE SEQUENCE [LARGE SCALE GENOMIC DNA]</scope>
    <source>
        <strain evidence="1 2">OXCC13</strain>
    </source>
</reference>
<dbReference type="GO" id="GO:0097510">
    <property type="term" value="P:base-excision repair, AP site formation via deaminated base removal"/>
    <property type="evidence" value="ECO:0007669"/>
    <property type="project" value="TreeGrafter"/>
</dbReference>
<dbReference type="eggNOG" id="COG0692">
    <property type="taxonomic scope" value="Bacteria"/>
</dbReference>
<name>C3XA29_OXAFO</name>
<keyword evidence="2" id="KW-1185">Reference proteome</keyword>
<dbReference type="SUPFAM" id="SSF52141">
    <property type="entry name" value="Uracil-DNA glycosylase-like"/>
    <property type="match status" value="1"/>
</dbReference>
<dbReference type="EMBL" id="GG658170">
    <property type="protein sequence ID" value="EEO30055.1"/>
    <property type="molecule type" value="Genomic_DNA"/>
</dbReference>
<evidence type="ECO:0000313" key="2">
    <source>
        <dbReference type="Proteomes" id="UP000005089"/>
    </source>
</evidence>
<dbReference type="PANTHER" id="PTHR11264:SF8">
    <property type="entry name" value="URACIL-DNA GLYCOSYLASE-LIKE DOMAIN-CONTAINING PROTEIN"/>
    <property type="match status" value="1"/>
</dbReference>
<dbReference type="AlphaFoldDB" id="C3XA29"/>
<dbReference type="InterPro" id="IPR036895">
    <property type="entry name" value="Uracil-DNA_glycosylase-like_sf"/>
</dbReference>
<dbReference type="GO" id="GO:0004844">
    <property type="term" value="F:uracil DNA N-glycosylase activity"/>
    <property type="evidence" value="ECO:0007669"/>
    <property type="project" value="InterPro"/>
</dbReference>
<sequence length="261" mass="29537">MNDFPDLINEALKRVHPSWQPVLAEGLTAMSRQSPDYLHELCQDEFLPTQGRLFAAFSQPMDAVRYVLIGEGPYPREDSASGYCFMDAAVRDIWSDSGLSKQVNRATSLRNFVKMLLVADGMISPDQTGSDTMKEISAIARQEASPFIRTLPEMQETMIANGFLLLNAALVFRPHVAVAKETKAWQPFMLTVLQALAKNRENLSELPVLILWGKMAEKLIAMPFASSYRCVISEHPYNLSFIRNTDMQALFKPMRLLYKKR</sequence>
<accession>C3XA29</accession>
<organism evidence="1 2">
    <name type="scientific">Oxalobacter formigenes OXCC13</name>
    <dbReference type="NCBI Taxonomy" id="556269"/>
    <lineage>
        <taxon>Bacteria</taxon>
        <taxon>Pseudomonadati</taxon>
        <taxon>Pseudomonadota</taxon>
        <taxon>Betaproteobacteria</taxon>
        <taxon>Burkholderiales</taxon>
        <taxon>Oxalobacteraceae</taxon>
        <taxon>Oxalobacter</taxon>
    </lineage>
</organism>
<dbReference type="HOGENOM" id="CLU_1064928_0_0_4"/>